<name>A0AAP0LZ37_9ROSI</name>
<sequence>MAPWRSNGASNGSSSGVQWRRPCTASFVRRKKISDQGFILILDCWSAMQCGGSSLSLWGRAGKGRTWVTGCSWAQIESRSIWPIGPFLIPIMKKMEFYLTSQVLTVK</sequence>
<comment type="caution">
    <text evidence="1">The sequence shown here is derived from an EMBL/GenBank/DDBJ whole genome shotgun (WGS) entry which is preliminary data.</text>
</comment>
<keyword evidence="2" id="KW-1185">Reference proteome</keyword>
<gene>
    <name evidence="1" type="ORF">WN944_020732</name>
</gene>
<dbReference type="Proteomes" id="UP001428341">
    <property type="component" value="Unassembled WGS sequence"/>
</dbReference>
<accession>A0AAP0LZ37</accession>
<reference evidence="1 2" key="1">
    <citation type="submission" date="2024-05" db="EMBL/GenBank/DDBJ databases">
        <title>Haplotype-resolved chromosome-level genome assembly of Huyou (Citrus changshanensis).</title>
        <authorList>
            <person name="Miao C."/>
            <person name="Chen W."/>
            <person name="Wu Y."/>
            <person name="Wang L."/>
            <person name="Zhao S."/>
            <person name="Grierson D."/>
            <person name="Xu C."/>
            <person name="Chen K."/>
        </authorList>
    </citation>
    <scope>NUCLEOTIDE SEQUENCE [LARGE SCALE GENOMIC DNA]</scope>
    <source>
        <strain evidence="1">01-14</strain>
        <tissue evidence="1">Leaf</tissue>
    </source>
</reference>
<dbReference type="AlphaFoldDB" id="A0AAP0LZ37"/>
<protein>
    <submittedName>
        <fullName evidence="1">Uncharacterized protein</fullName>
    </submittedName>
</protein>
<evidence type="ECO:0000313" key="1">
    <source>
        <dbReference type="EMBL" id="KAK9189326.1"/>
    </source>
</evidence>
<proteinExistence type="predicted"/>
<dbReference type="EMBL" id="JBCGBO010000007">
    <property type="protein sequence ID" value="KAK9189326.1"/>
    <property type="molecule type" value="Genomic_DNA"/>
</dbReference>
<organism evidence="1 2">
    <name type="scientific">Citrus x changshan-huyou</name>
    <dbReference type="NCBI Taxonomy" id="2935761"/>
    <lineage>
        <taxon>Eukaryota</taxon>
        <taxon>Viridiplantae</taxon>
        <taxon>Streptophyta</taxon>
        <taxon>Embryophyta</taxon>
        <taxon>Tracheophyta</taxon>
        <taxon>Spermatophyta</taxon>
        <taxon>Magnoliopsida</taxon>
        <taxon>eudicotyledons</taxon>
        <taxon>Gunneridae</taxon>
        <taxon>Pentapetalae</taxon>
        <taxon>rosids</taxon>
        <taxon>malvids</taxon>
        <taxon>Sapindales</taxon>
        <taxon>Rutaceae</taxon>
        <taxon>Aurantioideae</taxon>
        <taxon>Citrus</taxon>
    </lineage>
</organism>
<evidence type="ECO:0000313" key="2">
    <source>
        <dbReference type="Proteomes" id="UP001428341"/>
    </source>
</evidence>